<accession>A0A6P1DQC4</accession>
<feature type="region of interest" description="Disordered" evidence="1">
    <location>
        <begin position="795"/>
        <end position="815"/>
    </location>
</feature>
<feature type="compositionally biased region" description="Acidic residues" evidence="1">
    <location>
        <begin position="681"/>
        <end position="692"/>
    </location>
</feature>
<gene>
    <name evidence="2" type="ORF">G3480_03325</name>
</gene>
<reference evidence="3" key="1">
    <citation type="journal article" date="2020" name="Microbiol. Resour. Announc.">
        <title>Draft Genome Sequences of Thiorhodococcus mannitoliphagus and Thiorhodococcus minor, Purple Sulfur Photosynthetic Bacteria in the Gammaproteobacterial Family Chromatiaceae.</title>
        <authorList>
            <person name="Aviles F.A."/>
            <person name="Meyer T.E."/>
            <person name="Kyndt J.A."/>
        </authorList>
    </citation>
    <scope>NUCLEOTIDE SEQUENCE [LARGE SCALE GENOMIC DNA]</scope>
    <source>
        <strain evidence="3">DSM 18266</strain>
    </source>
</reference>
<reference evidence="2 3" key="2">
    <citation type="submission" date="2020-02" db="EMBL/GenBank/DDBJ databases">
        <title>Genome sequences of Thiorhodococcus mannitoliphagus and Thiorhodococcus minor, purple sulfur photosynthetic bacteria in the gammaproteobacterial family, Chromatiaceae.</title>
        <authorList>
            <person name="Aviles F.A."/>
            <person name="Meyer T.E."/>
            <person name="Kyndt J.A."/>
        </authorList>
    </citation>
    <scope>NUCLEOTIDE SEQUENCE [LARGE SCALE GENOMIC DNA]</scope>
    <source>
        <strain evidence="2 3">DSM 18266</strain>
    </source>
</reference>
<protein>
    <submittedName>
        <fullName evidence="2">DUF1631 domain-containing protein</fullName>
    </submittedName>
</protein>
<evidence type="ECO:0000256" key="1">
    <source>
        <dbReference type="SAM" id="MobiDB-lite"/>
    </source>
</evidence>
<comment type="caution">
    <text evidence="2">The sequence shown here is derived from an EMBL/GenBank/DDBJ whole genome shotgun (WGS) entry which is preliminary data.</text>
</comment>
<dbReference type="InterPro" id="IPR012434">
    <property type="entry name" value="DUF1631"/>
</dbReference>
<proteinExistence type="predicted"/>
<dbReference type="EMBL" id="JAAIJR010000008">
    <property type="protein sequence ID" value="NEX19353.1"/>
    <property type="molecule type" value="Genomic_DNA"/>
</dbReference>
<keyword evidence="3" id="KW-1185">Reference proteome</keyword>
<evidence type="ECO:0000313" key="3">
    <source>
        <dbReference type="Proteomes" id="UP000471640"/>
    </source>
</evidence>
<feature type="region of interest" description="Disordered" evidence="1">
    <location>
        <begin position="643"/>
        <end position="710"/>
    </location>
</feature>
<feature type="compositionally biased region" description="Pro residues" evidence="1">
    <location>
        <begin position="698"/>
        <end position="707"/>
    </location>
</feature>
<evidence type="ECO:0000313" key="2">
    <source>
        <dbReference type="EMBL" id="NEX19353.1"/>
    </source>
</evidence>
<sequence length="815" mass="87825">MAENNSSNVVPFGGRESHLTTAMFEDAVAILAVCRDRLIDRMSAVFTRQVGRANDEFLSLADRATSLEHQQTCLTATQVLSNRAPQLLQQFQASFAREFESVLKGDNASQTQGLQLPTELSLVEDEDLEQDLAITKLTTRAAFNCSQQLVALDRRIAALLKVPRITQDDNPLHPGVIYKSMLQALTGMDLVPHVALALLQSFERHTGPELPAIYADINRYLAETGVLPNISLKAPEEQQGYSGSGQGGGSMGGAGYAAAGYAAPGQQGGGSGVGGGTTGQDLFNQLLSAIQSMHGQGAGPSGGAWMPGGGMPGGGMPGGGMPGGGMPVRHGGAGANSFTSNQLVEALGNLQRGPVDPSQMPGLGSVQIDPFAGNALQQLRATPMASWSHPMDAMTMDIVSMLFDAMFNDPDLPASVRAEIAKLQIPVLKVALIDKQFFSDRNHPARRLLDAIAHAGIGRGDKDQPRLTEKIRAVVEAILKGFESDVQVFESQLAVLNNFLHEEEVAAKSKADNMVDELEARERKEMAAGRVGAEVDLRINRRRLPPLLADFITRHWRLVLVEAFVRAGESGEAWKEALRHMDELIWSVEPKSSSQDRDRLVVMLPAMLKGLREGLGRVGLQGAWDGFFSELIQLHVSALHKDAPPQLYPQGPRSGFAEPLSKSRSSLQPPSMSVADPLSNLDDDDAAEESEDLSALIPEPPSQPAAPPDDEYMSLVKKLEVGAWVEFNSERGTRSTLRLNWVSEFRRVFLFTNRQGENAMTLAAGSLADHLRRGRARLLSQNPLTDRAVAQVLEKVSPATPASSAGSRPSGYAWE</sequence>
<dbReference type="AlphaFoldDB" id="A0A6P1DQC4"/>
<dbReference type="Proteomes" id="UP000471640">
    <property type="component" value="Unassembled WGS sequence"/>
</dbReference>
<organism evidence="2 3">
    <name type="scientific">Thiorhodococcus mannitoliphagus</name>
    <dbReference type="NCBI Taxonomy" id="329406"/>
    <lineage>
        <taxon>Bacteria</taxon>
        <taxon>Pseudomonadati</taxon>
        <taxon>Pseudomonadota</taxon>
        <taxon>Gammaproteobacteria</taxon>
        <taxon>Chromatiales</taxon>
        <taxon>Chromatiaceae</taxon>
        <taxon>Thiorhodococcus</taxon>
    </lineage>
</organism>
<feature type="compositionally biased region" description="Polar residues" evidence="1">
    <location>
        <begin position="662"/>
        <end position="671"/>
    </location>
</feature>
<name>A0A6P1DQC4_9GAMM</name>
<dbReference type="Pfam" id="PF07793">
    <property type="entry name" value="DUF1631"/>
    <property type="match status" value="1"/>
</dbReference>